<dbReference type="EMBL" id="CALNXK010000021">
    <property type="protein sequence ID" value="CAH3108358.1"/>
    <property type="molecule type" value="Genomic_DNA"/>
</dbReference>
<organism evidence="3 4">
    <name type="scientific">Porites lobata</name>
    <dbReference type="NCBI Taxonomy" id="104759"/>
    <lineage>
        <taxon>Eukaryota</taxon>
        <taxon>Metazoa</taxon>
        <taxon>Cnidaria</taxon>
        <taxon>Anthozoa</taxon>
        <taxon>Hexacorallia</taxon>
        <taxon>Scleractinia</taxon>
        <taxon>Fungiina</taxon>
        <taxon>Poritidae</taxon>
        <taxon>Porites</taxon>
    </lineage>
</organism>
<gene>
    <name evidence="3" type="ORF">PLOB_00017833</name>
</gene>
<protein>
    <recommendedName>
        <fullName evidence="2">DOMON domain-containing protein</fullName>
    </recommendedName>
</protein>
<feature type="chain" id="PRO_5046533277" description="DOMON domain-containing protein" evidence="1">
    <location>
        <begin position="19"/>
        <end position="483"/>
    </location>
</feature>
<dbReference type="InterPro" id="IPR000945">
    <property type="entry name" value="DBH-like"/>
</dbReference>
<dbReference type="PROSITE" id="PS50836">
    <property type="entry name" value="DOMON"/>
    <property type="match status" value="2"/>
</dbReference>
<keyword evidence="4" id="KW-1185">Reference proteome</keyword>
<dbReference type="PANTHER" id="PTHR10157:SF23">
    <property type="entry name" value="MOXD1 HOMOLOG 1"/>
    <property type="match status" value="1"/>
</dbReference>
<dbReference type="Proteomes" id="UP001159405">
    <property type="component" value="Unassembled WGS sequence"/>
</dbReference>
<sequence length="483" mass="52338">MAVLQVCLLSLFVVCTTSSYMFSDTIIINNGAYNVSYNFNESADTLEFLVEASATGWVGFGFSLTAGPTKMVGYDVAVGGVLSNGTGYLRDYFTNGTKQPPEDSQQDWVLINSNEESGVTTLKFYRKRNTSDSNDIAIEQGVQVYIVWAYHSTADVDPDSGTFSRHTGEKGVEGPVTLIPTIASMTTSEMPAMVTTTEAEVSTPALLAMTTSTMAAMTTSAVIEVGPSTMVEMTTSAMEEMTTSALTEVGTSTMVEMTTTTMGAMTASPLATSNTPSMIIEPTTATTAVATMFPLSFDSDRFLVFWRFDDQNDNIFIHLRVKTTGWIGFGFAETAPSNMMNYDVIVGGYSNGQGYLNDSFTSGQRRPPPDASQDYQLLNASEVGGYTELMFERRRDTGDNDNDLTFMPGGQFYFVWAYHTGDVTDISNFQKHSRSGVSPEKYTVIPAQQPIPTEAAAPSLQHSSICGLFSLLVAMINVFSLSS</sequence>
<feature type="domain" description="DOMON" evidence="2">
    <location>
        <begin position="31"/>
        <end position="151"/>
    </location>
</feature>
<evidence type="ECO:0000256" key="1">
    <source>
        <dbReference type="SAM" id="SignalP"/>
    </source>
</evidence>
<dbReference type="InterPro" id="IPR005018">
    <property type="entry name" value="DOMON_domain"/>
</dbReference>
<dbReference type="SUPFAM" id="SSF49344">
    <property type="entry name" value="CBD9-like"/>
    <property type="match status" value="2"/>
</dbReference>
<dbReference type="Pfam" id="PF03351">
    <property type="entry name" value="DOMON"/>
    <property type="match status" value="2"/>
</dbReference>
<dbReference type="InterPro" id="IPR045266">
    <property type="entry name" value="DOH_DOMON"/>
</dbReference>
<keyword evidence="1" id="KW-0732">Signal</keyword>
<feature type="signal peptide" evidence="1">
    <location>
        <begin position="1"/>
        <end position="18"/>
    </location>
</feature>
<reference evidence="3 4" key="1">
    <citation type="submission" date="2022-05" db="EMBL/GenBank/DDBJ databases">
        <authorList>
            <consortium name="Genoscope - CEA"/>
            <person name="William W."/>
        </authorList>
    </citation>
    <scope>NUCLEOTIDE SEQUENCE [LARGE SCALE GENOMIC DNA]</scope>
</reference>
<dbReference type="SMART" id="SM00664">
    <property type="entry name" value="DoH"/>
    <property type="match status" value="2"/>
</dbReference>
<evidence type="ECO:0000259" key="2">
    <source>
        <dbReference type="PROSITE" id="PS50836"/>
    </source>
</evidence>
<evidence type="ECO:0000313" key="4">
    <source>
        <dbReference type="Proteomes" id="UP001159405"/>
    </source>
</evidence>
<dbReference type="PANTHER" id="PTHR10157">
    <property type="entry name" value="DOPAMINE BETA HYDROXYLASE RELATED"/>
    <property type="match status" value="1"/>
</dbReference>
<comment type="caution">
    <text evidence="3">The sequence shown here is derived from an EMBL/GenBank/DDBJ whole genome shotgun (WGS) entry which is preliminary data.</text>
</comment>
<name>A0ABN8NJN8_9CNID</name>
<feature type="domain" description="DOMON" evidence="2">
    <location>
        <begin position="300"/>
        <end position="419"/>
    </location>
</feature>
<dbReference type="CDD" id="cd09631">
    <property type="entry name" value="DOMON_DOH"/>
    <property type="match status" value="2"/>
</dbReference>
<proteinExistence type="predicted"/>
<evidence type="ECO:0000313" key="3">
    <source>
        <dbReference type="EMBL" id="CAH3108358.1"/>
    </source>
</evidence>
<accession>A0ABN8NJN8</accession>